<dbReference type="SUPFAM" id="SSF54909">
    <property type="entry name" value="Dimeric alpha+beta barrel"/>
    <property type="match status" value="1"/>
</dbReference>
<dbReference type="AlphaFoldDB" id="A0AAE0WU76"/>
<protein>
    <recommendedName>
        <fullName evidence="4">Monooxygenase</fullName>
    </recommendedName>
</protein>
<evidence type="ECO:0000313" key="2">
    <source>
        <dbReference type="EMBL" id="KAK3678128.1"/>
    </source>
</evidence>
<reference evidence="2" key="1">
    <citation type="submission" date="2023-07" db="EMBL/GenBank/DDBJ databases">
        <title>Black Yeasts Isolated from many extreme environments.</title>
        <authorList>
            <person name="Coleine C."/>
            <person name="Stajich J.E."/>
            <person name="Selbmann L."/>
        </authorList>
    </citation>
    <scope>NUCLEOTIDE SEQUENCE</scope>
    <source>
        <strain evidence="2">CCFEE 5485</strain>
    </source>
</reference>
<gene>
    <name evidence="2" type="ORF">LTR78_002223</name>
</gene>
<sequence>MALGKEFIGLVPPRDQKKPGDLTANPVGLKSFLRDQFSITTWLCLGAIAQGGLFLAAGRLALVPAVLLVMYRIFVAYAQSIGWMHNPLMDGVLMKKFSAQIPDSNGNYGTKPADSEIVVFLIGTRCNSSLGLLGHGFKQLGDYFDAMLAVLDAKPDDYGFLGMTRWLNSADRETGSESLSVCYFRTIEGLHKFAHDSAHREGWDWWNKDYQKMPHISIYHEIYSVPKGNWESIYINSHLSGINSTKFKITDMEGKEKWASPVVDASKGLLKTSAGRMSRSQAGEHEKMGVVDPY</sequence>
<dbReference type="Proteomes" id="UP001274830">
    <property type="component" value="Unassembled WGS sequence"/>
</dbReference>
<name>A0AAE0WU76_9PEZI</name>
<keyword evidence="3" id="KW-1185">Reference proteome</keyword>
<feature type="compositionally biased region" description="Basic and acidic residues" evidence="1">
    <location>
        <begin position="282"/>
        <end position="294"/>
    </location>
</feature>
<evidence type="ECO:0008006" key="4">
    <source>
        <dbReference type="Google" id="ProtNLM"/>
    </source>
</evidence>
<dbReference type="EMBL" id="JAUTXT010000005">
    <property type="protein sequence ID" value="KAK3678128.1"/>
    <property type="molecule type" value="Genomic_DNA"/>
</dbReference>
<organism evidence="2 3">
    <name type="scientific">Recurvomyces mirabilis</name>
    <dbReference type="NCBI Taxonomy" id="574656"/>
    <lineage>
        <taxon>Eukaryota</taxon>
        <taxon>Fungi</taxon>
        <taxon>Dikarya</taxon>
        <taxon>Ascomycota</taxon>
        <taxon>Pezizomycotina</taxon>
        <taxon>Dothideomycetes</taxon>
        <taxon>Dothideomycetidae</taxon>
        <taxon>Mycosphaerellales</taxon>
        <taxon>Teratosphaeriaceae</taxon>
        <taxon>Recurvomyces</taxon>
    </lineage>
</organism>
<dbReference type="Pfam" id="PF13826">
    <property type="entry name" value="Monooxy_af470-like"/>
    <property type="match status" value="1"/>
</dbReference>
<dbReference type="InterPro" id="IPR025444">
    <property type="entry name" value="Monooxy_af470"/>
</dbReference>
<comment type="caution">
    <text evidence="2">The sequence shown here is derived from an EMBL/GenBank/DDBJ whole genome shotgun (WGS) entry which is preliminary data.</text>
</comment>
<evidence type="ECO:0000256" key="1">
    <source>
        <dbReference type="SAM" id="MobiDB-lite"/>
    </source>
</evidence>
<evidence type="ECO:0000313" key="3">
    <source>
        <dbReference type="Proteomes" id="UP001274830"/>
    </source>
</evidence>
<dbReference type="InterPro" id="IPR011008">
    <property type="entry name" value="Dimeric_a/b-barrel"/>
</dbReference>
<feature type="region of interest" description="Disordered" evidence="1">
    <location>
        <begin position="274"/>
        <end position="294"/>
    </location>
</feature>
<accession>A0AAE0WU76</accession>
<proteinExistence type="predicted"/>